<gene>
    <name evidence="1" type="ORF">GJ654_15225</name>
</gene>
<sequence>MQLIDGGKHDAIPDKQYLICEGGYTRGEAPTFQQAVTMAKRMRWFSPEGAFSIYEVRTGIHFEVPTNTVFDDLILMAYPNRPMNAASST</sequence>
<dbReference type="Proteomes" id="UP000439113">
    <property type="component" value="Unassembled WGS sequence"/>
</dbReference>
<proteinExistence type="predicted"/>
<organism evidence="1 2">
    <name type="scientific">Rhodoblastus acidophilus</name>
    <name type="common">Rhodopseudomonas acidophila</name>
    <dbReference type="NCBI Taxonomy" id="1074"/>
    <lineage>
        <taxon>Bacteria</taxon>
        <taxon>Pseudomonadati</taxon>
        <taxon>Pseudomonadota</taxon>
        <taxon>Alphaproteobacteria</taxon>
        <taxon>Hyphomicrobiales</taxon>
        <taxon>Rhodoblastaceae</taxon>
        <taxon>Rhodoblastus</taxon>
    </lineage>
</organism>
<accession>A0A6N8DP55</accession>
<evidence type="ECO:0000313" key="1">
    <source>
        <dbReference type="EMBL" id="MTV32340.1"/>
    </source>
</evidence>
<dbReference type="RefSeq" id="WP_155447022.1">
    <property type="nucleotide sequence ID" value="NZ_JAOQNR010000007.1"/>
</dbReference>
<protein>
    <submittedName>
        <fullName evidence="1">Uncharacterized protein</fullName>
    </submittedName>
</protein>
<dbReference type="AlphaFoldDB" id="A0A6N8DP55"/>
<dbReference type="OrthoDB" id="9965233at2"/>
<name>A0A6N8DP55_RHOAC</name>
<dbReference type="EMBL" id="WNKS01000015">
    <property type="protein sequence ID" value="MTV32340.1"/>
    <property type="molecule type" value="Genomic_DNA"/>
</dbReference>
<reference evidence="1 2" key="1">
    <citation type="submission" date="2019-11" db="EMBL/GenBank/DDBJ databases">
        <title>Whole-genome sequence of a Rhodoblastus acidophilus DSM 142.</title>
        <authorList>
            <person name="Kyndt J.A."/>
            <person name="Meyer T.E."/>
        </authorList>
    </citation>
    <scope>NUCLEOTIDE SEQUENCE [LARGE SCALE GENOMIC DNA]</scope>
    <source>
        <strain evidence="1 2">DSM 142</strain>
    </source>
</reference>
<evidence type="ECO:0000313" key="2">
    <source>
        <dbReference type="Proteomes" id="UP000439113"/>
    </source>
</evidence>
<comment type="caution">
    <text evidence="1">The sequence shown here is derived from an EMBL/GenBank/DDBJ whole genome shotgun (WGS) entry which is preliminary data.</text>
</comment>